<comment type="caution">
    <text evidence="2">The sequence shown here is derived from an EMBL/GenBank/DDBJ whole genome shotgun (WGS) entry which is preliminary data.</text>
</comment>
<dbReference type="PANTHER" id="PTHR42663:SF6">
    <property type="entry name" value="HYDROLASE C777.06C-RELATED"/>
    <property type="match status" value="1"/>
</dbReference>
<feature type="domain" description="Metallo-beta-lactamase" evidence="1">
    <location>
        <begin position="16"/>
        <end position="213"/>
    </location>
</feature>
<dbReference type="SUPFAM" id="SSF56281">
    <property type="entry name" value="Metallo-hydrolase/oxidoreductase"/>
    <property type="match status" value="1"/>
</dbReference>
<protein>
    <submittedName>
        <fullName evidence="2">Beta-lactamase domain protein</fullName>
    </submittedName>
</protein>
<dbReference type="SMART" id="SM00849">
    <property type="entry name" value="Lactamase_B"/>
    <property type="match status" value="1"/>
</dbReference>
<evidence type="ECO:0000313" key="3">
    <source>
        <dbReference type="Proteomes" id="UP000036923"/>
    </source>
</evidence>
<dbReference type="EMBL" id="LGTC01000001">
    <property type="protein sequence ID" value="KNY28752.1"/>
    <property type="molecule type" value="Genomic_DNA"/>
</dbReference>
<keyword evidence="3" id="KW-1185">Reference proteome</keyword>
<dbReference type="RefSeq" id="WP_036936310.1">
    <property type="nucleotide sequence ID" value="NZ_JQKC01000002.1"/>
</dbReference>
<name>A0A0L6JTM2_9FIRM</name>
<dbReference type="PANTHER" id="PTHR42663">
    <property type="entry name" value="HYDROLASE C777.06C-RELATED-RELATED"/>
    <property type="match status" value="1"/>
</dbReference>
<dbReference type="OrthoDB" id="9803916at2"/>
<dbReference type="InterPro" id="IPR036866">
    <property type="entry name" value="RibonucZ/Hydroxyglut_hydro"/>
</dbReference>
<sequence length="231" mass="26155">MLNFIGKGSAFNTKLGNNSCYIRKNDSMLLIDAGGTVFHKLQELNLFNGLKSLHIVITHTHPDHCGSLGEVIFYPYYYNQIKPTVYFPDKELMKSYFKAIGVKDEMCSLISDMNLTIDDICLGKIKLGFIKVPHVETIPAFGFIMETDNKKIYYSGDANNIPGDVLALLKDGNLDMMYQDTCGIDYDKNAHLSINKLKDMIPNELRSKVYCMHQDGYLDPEMVIKLGFNLV</sequence>
<dbReference type="Pfam" id="PF23023">
    <property type="entry name" value="Anti-Pycsar_Apyc1"/>
    <property type="match status" value="1"/>
</dbReference>
<reference evidence="3" key="1">
    <citation type="submission" date="2015-07" db="EMBL/GenBank/DDBJ databases">
        <title>Near-Complete Genome Sequence of the Cellulolytic Bacterium Bacteroides (Pseudobacteroides) cellulosolvens ATCC 35603.</title>
        <authorList>
            <person name="Dassa B."/>
            <person name="Utturkar S.M."/>
            <person name="Klingeman D.M."/>
            <person name="Hurt R.A."/>
            <person name="Keller M."/>
            <person name="Xu J."/>
            <person name="Reddy Y.H.K."/>
            <person name="Borovok I."/>
            <person name="Grinberg I.R."/>
            <person name="Lamed R."/>
            <person name="Zhivin O."/>
            <person name="Bayer E.A."/>
            <person name="Brown S.D."/>
        </authorList>
    </citation>
    <scope>NUCLEOTIDE SEQUENCE [LARGE SCALE GENOMIC DNA]</scope>
    <source>
        <strain evidence="3">DSM 2933</strain>
    </source>
</reference>
<dbReference type="AlphaFoldDB" id="A0A0L6JTM2"/>
<dbReference type="eggNOG" id="COG1234">
    <property type="taxonomic scope" value="Bacteria"/>
</dbReference>
<evidence type="ECO:0000259" key="1">
    <source>
        <dbReference type="SMART" id="SM00849"/>
    </source>
</evidence>
<evidence type="ECO:0000313" key="2">
    <source>
        <dbReference type="EMBL" id="KNY28752.1"/>
    </source>
</evidence>
<dbReference type="Gene3D" id="3.60.15.10">
    <property type="entry name" value="Ribonuclease Z/Hydroxyacylglutathione hydrolase-like"/>
    <property type="match status" value="1"/>
</dbReference>
<dbReference type="InterPro" id="IPR001279">
    <property type="entry name" value="Metallo-B-lactamas"/>
</dbReference>
<dbReference type="Proteomes" id="UP000036923">
    <property type="component" value="Unassembled WGS sequence"/>
</dbReference>
<organism evidence="2 3">
    <name type="scientific">Pseudobacteroides cellulosolvens ATCC 35603 = DSM 2933</name>
    <dbReference type="NCBI Taxonomy" id="398512"/>
    <lineage>
        <taxon>Bacteria</taxon>
        <taxon>Bacillati</taxon>
        <taxon>Bacillota</taxon>
        <taxon>Clostridia</taxon>
        <taxon>Eubacteriales</taxon>
        <taxon>Oscillospiraceae</taxon>
        <taxon>Pseudobacteroides</taxon>
    </lineage>
</organism>
<dbReference type="STRING" id="398512.Bccel_4026"/>
<proteinExistence type="predicted"/>
<accession>A0A0L6JTM2</accession>
<gene>
    <name evidence="2" type="ORF">Bccel_4026</name>
</gene>